<reference evidence="1" key="1">
    <citation type="submission" date="2020-03" db="EMBL/GenBank/DDBJ databases">
        <title>The deep terrestrial virosphere.</title>
        <authorList>
            <person name="Holmfeldt K."/>
            <person name="Nilsson E."/>
            <person name="Simone D."/>
            <person name="Lopez-Fernandez M."/>
            <person name="Wu X."/>
            <person name="de Brujin I."/>
            <person name="Lundin D."/>
            <person name="Andersson A."/>
            <person name="Bertilsson S."/>
            <person name="Dopson M."/>
        </authorList>
    </citation>
    <scope>NUCLEOTIDE SEQUENCE</scope>
    <source>
        <strain evidence="1">MM415A03099</strain>
        <strain evidence="2">MM415B06319</strain>
    </source>
</reference>
<dbReference type="EMBL" id="MT143485">
    <property type="protein sequence ID" value="QJA97348.1"/>
    <property type="molecule type" value="Genomic_DNA"/>
</dbReference>
<organism evidence="1">
    <name type="scientific">viral metagenome</name>
    <dbReference type="NCBI Taxonomy" id="1070528"/>
    <lineage>
        <taxon>unclassified sequences</taxon>
        <taxon>metagenomes</taxon>
        <taxon>organismal metagenomes</taxon>
    </lineage>
</organism>
<evidence type="ECO:0000313" key="2">
    <source>
        <dbReference type="EMBL" id="QJA97348.1"/>
    </source>
</evidence>
<gene>
    <name evidence="1" type="ORF">MM415A03099_0014</name>
    <name evidence="2" type="ORF">MM415B06319_0010</name>
</gene>
<evidence type="ECO:0000313" key="1">
    <source>
        <dbReference type="EMBL" id="QJA71699.1"/>
    </source>
</evidence>
<sequence>MKPKQKKINWKRKSIWSKTEQVGYNQAVTDYDAWILERLEYIFENSNTEWIFLEEIQKLISTIQKSQIRPG</sequence>
<dbReference type="AlphaFoldDB" id="A0A6M3JNA8"/>
<accession>A0A6M3JNA8</accession>
<protein>
    <submittedName>
        <fullName evidence="1">Uncharacterized protein</fullName>
    </submittedName>
</protein>
<name>A0A6M3JNA8_9ZZZZ</name>
<proteinExistence type="predicted"/>
<dbReference type="EMBL" id="MT141892">
    <property type="protein sequence ID" value="QJA71699.1"/>
    <property type="molecule type" value="Genomic_DNA"/>
</dbReference>